<evidence type="ECO:0000313" key="4">
    <source>
        <dbReference type="Proteomes" id="UP000027142"/>
    </source>
</evidence>
<protein>
    <submittedName>
        <fullName evidence="3">AB hydrolase superfamily protein yisY</fullName>
    </submittedName>
</protein>
<dbReference type="RefSeq" id="WP_038482914.1">
    <property type="nucleotide sequence ID" value="NZ_CP003923.1"/>
</dbReference>
<keyword evidence="1 3" id="KW-0378">Hydrolase</keyword>
<dbReference type="InterPro" id="IPR029058">
    <property type="entry name" value="AB_hydrolase_fold"/>
</dbReference>
<dbReference type="Proteomes" id="UP000027142">
    <property type="component" value="Chromosome"/>
</dbReference>
<evidence type="ECO:0000313" key="3">
    <source>
        <dbReference type="EMBL" id="AIC95705.1"/>
    </source>
</evidence>
<dbReference type="eggNOG" id="COG2267">
    <property type="taxonomic scope" value="Bacteria"/>
</dbReference>
<sequence length="272" mass="30287">MAHRIEVEHGTTLFVEDIGSGQPVIFLHGWPVNHRMFEHQMATLPEKGFRFIGVDLRGYGQSDKPAYGYDYDRMADDLRVVIDTLEIKDAVLCGFSMGGAIAIRYMAKHGEKGISRLALLGAAAPVFTQRDDFEFGLPKENVDDLILGAYADRADMLKDFGGLFFGKEPSTHFNSWFHSLGMQAGPHATIESARTLRDADLRGDLQVISVPTAILHGRNDEICPFDLAEQMEAGIANATIIPFEESGHSLFHDEREKFNETIIQFISEPVKS</sequence>
<dbReference type="PANTHER" id="PTHR43798:SF31">
    <property type="entry name" value="AB HYDROLASE SUPERFAMILY PROTEIN YCLE"/>
    <property type="match status" value="1"/>
</dbReference>
<keyword evidence="4" id="KW-1185">Reference proteome</keyword>
<dbReference type="GO" id="GO:0016020">
    <property type="term" value="C:membrane"/>
    <property type="evidence" value="ECO:0007669"/>
    <property type="project" value="TreeGrafter"/>
</dbReference>
<dbReference type="AlphaFoldDB" id="A0A060M0Z8"/>
<dbReference type="STRING" id="1246626.BleG1_3141"/>
<reference evidence="3 4" key="1">
    <citation type="journal article" date="2014" name="Gene">
        <title>A comparative genomic analysis of the alkalitolerant soil bacterium Bacillus lehensis G1.</title>
        <authorList>
            <person name="Noor Y.M."/>
            <person name="Samsulrizal N.H."/>
            <person name="Jema'on N.A."/>
            <person name="Low K.O."/>
            <person name="Ramli A.N."/>
            <person name="Alias N.I."/>
            <person name="Damis S.I."/>
            <person name="Fuzi S.F."/>
            <person name="Isa M.N."/>
            <person name="Murad A.M."/>
            <person name="Raih M.F."/>
            <person name="Bakar F.D."/>
            <person name="Najimudin N."/>
            <person name="Mahadi N.M."/>
            <person name="Illias R.M."/>
        </authorList>
    </citation>
    <scope>NUCLEOTIDE SEQUENCE [LARGE SCALE GENOMIC DNA]</scope>
    <source>
        <strain evidence="3 4">G1</strain>
    </source>
</reference>
<name>A0A060M0Z8_9BACI</name>
<dbReference type="HOGENOM" id="CLU_020336_12_3_9"/>
<dbReference type="PATRIC" id="fig|1246626.3.peg.3135"/>
<evidence type="ECO:0000256" key="1">
    <source>
        <dbReference type="ARBA" id="ARBA00022801"/>
    </source>
</evidence>
<gene>
    <name evidence="3" type="ORF">BleG1_3141</name>
</gene>
<dbReference type="InterPro" id="IPR000639">
    <property type="entry name" value="Epox_hydrolase-like"/>
</dbReference>
<evidence type="ECO:0000259" key="2">
    <source>
        <dbReference type="Pfam" id="PF00561"/>
    </source>
</evidence>
<dbReference type="EMBL" id="CP003923">
    <property type="protein sequence ID" value="AIC95705.1"/>
    <property type="molecule type" value="Genomic_DNA"/>
</dbReference>
<dbReference type="PRINTS" id="PR00111">
    <property type="entry name" value="ABHYDROLASE"/>
</dbReference>
<dbReference type="Pfam" id="PF00561">
    <property type="entry name" value="Abhydrolase_1"/>
    <property type="match status" value="1"/>
</dbReference>
<dbReference type="PRINTS" id="PR00412">
    <property type="entry name" value="EPOXHYDRLASE"/>
</dbReference>
<dbReference type="InterPro" id="IPR000073">
    <property type="entry name" value="AB_hydrolase_1"/>
</dbReference>
<feature type="domain" description="AB hydrolase-1" evidence="2">
    <location>
        <begin position="23"/>
        <end position="254"/>
    </location>
</feature>
<dbReference type="PANTHER" id="PTHR43798">
    <property type="entry name" value="MONOACYLGLYCEROL LIPASE"/>
    <property type="match status" value="1"/>
</dbReference>
<proteinExistence type="predicted"/>
<dbReference type="OrthoDB" id="9773293at2"/>
<accession>A0A060M0Z8</accession>
<dbReference type="Gene3D" id="3.40.50.1820">
    <property type="entry name" value="alpha/beta hydrolase"/>
    <property type="match status" value="1"/>
</dbReference>
<dbReference type="InterPro" id="IPR050266">
    <property type="entry name" value="AB_hydrolase_sf"/>
</dbReference>
<dbReference type="GO" id="GO:0016787">
    <property type="term" value="F:hydrolase activity"/>
    <property type="evidence" value="ECO:0007669"/>
    <property type="project" value="UniProtKB-KW"/>
</dbReference>
<organism evidence="3 4">
    <name type="scientific">Shouchella lehensis G1</name>
    <dbReference type="NCBI Taxonomy" id="1246626"/>
    <lineage>
        <taxon>Bacteria</taxon>
        <taxon>Bacillati</taxon>
        <taxon>Bacillota</taxon>
        <taxon>Bacilli</taxon>
        <taxon>Bacillales</taxon>
        <taxon>Bacillaceae</taxon>
        <taxon>Shouchella</taxon>
    </lineage>
</organism>
<dbReference type="KEGG" id="ble:BleG1_3141"/>
<dbReference type="SUPFAM" id="SSF53474">
    <property type="entry name" value="alpha/beta-Hydrolases"/>
    <property type="match status" value="1"/>
</dbReference>